<evidence type="ECO:0000256" key="1">
    <source>
        <dbReference type="SAM" id="MobiDB-lite"/>
    </source>
</evidence>
<dbReference type="RefSeq" id="WP_181353673.1">
    <property type="nucleotide sequence ID" value="NZ_JABJWZ010000031.1"/>
</dbReference>
<gene>
    <name evidence="2" type="ORF">H3146_05790</name>
</gene>
<comment type="caution">
    <text evidence="2">The sequence shown here is derived from an EMBL/GenBank/DDBJ whole genome shotgun (WGS) entry which is preliminary data.</text>
</comment>
<reference evidence="3" key="1">
    <citation type="submission" date="2020-05" db="EMBL/GenBank/DDBJ databases">
        <title>Classification of alakaliphilic streptomycetes isolated from an alkaline soil next to Lonar Crater, India and a proposal for the recognition of Streptomyces alkaliterrae sp. nov.</title>
        <authorList>
            <person name="Golinska P."/>
        </authorList>
    </citation>
    <scope>NUCLEOTIDE SEQUENCE [LARGE SCALE GENOMIC DNA]</scope>
    <source>
        <strain evidence="3">OF3</strain>
    </source>
</reference>
<sequence>MTSMISPPAPDPNPPADDPPCSDGQLAEQRHTYYDLDPDSACRPDGFACPNCPPRTAPTCSGCAGCGGPDCAEVTDGQRARAAAERGETGGAR</sequence>
<proteinExistence type="predicted"/>
<accession>A0A7W3WIE3</accession>
<dbReference type="EMBL" id="JABJWZ010000031">
    <property type="protein sequence ID" value="MBB1252878.1"/>
    <property type="molecule type" value="Genomic_DNA"/>
</dbReference>
<evidence type="ECO:0000313" key="2">
    <source>
        <dbReference type="EMBL" id="MBB1252878.1"/>
    </source>
</evidence>
<feature type="compositionally biased region" description="Pro residues" evidence="1">
    <location>
        <begin position="7"/>
        <end position="18"/>
    </location>
</feature>
<evidence type="ECO:0000313" key="3">
    <source>
        <dbReference type="Proteomes" id="UP000525686"/>
    </source>
</evidence>
<feature type="region of interest" description="Disordered" evidence="1">
    <location>
        <begin position="1"/>
        <end position="25"/>
    </location>
</feature>
<dbReference type="AlphaFoldDB" id="A0A7W3WIE3"/>
<dbReference type="Proteomes" id="UP000525686">
    <property type="component" value="Unassembled WGS sequence"/>
</dbReference>
<protein>
    <submittedName>
        <fullName evidence="2">Uncharacterized protein</fullName>
    </submittedName>
</protein>
<name>A0A7W3WIE3_9ACTN</name>
<organism evidence="2 3">
    <name type="scientific">Streptomyces alkaliterrae</name>
    <dbReference type="NCBI Taxonomy" id="2213162"/>
    <lineage>
        <taxon>Bacteria</taxon>
        <taxon>Bacillati</taxon>
        <taxon>Actinomycetota</taxon>
        <taxon>Actinomycetes</taxon>
        <taxon>Kitasatosporales</taxon>
        <taxon>Streptomycetaceae</taxon>
        <taxon>Streptomyces</taxon>
    </lineage>
</organism>